<reference evidence="8" key="1">
    <citation type="submission" date="2021-07" db="EMBL/GenBank/DDBJ databases">
        <title>Pseudohoeflea marina sp. nov. a polyhydroxyalcanoate-producing bacterium.</title>
        <authorList>
            <person name="Zheng W."/>
            <person name="Yu S."/>
            <person name="Huang Y."/>
        </authorList>
    </citation>
    <scope>NUCLEOTIDE SEQUENCE</scope>
    <source>
        <strain evidence="8">DP4N28-3</strain>
    </source>
</reference>
<evidence type="ECO:0000256" key="1">
    <source>
        <dbReference type="ARBA" id="ARBA00022500"/>
    </source>
</evidence>
<dbReference type="PANTHER" id="PTHR43531:SF11">
    <property type="entry name" value="METHYL-ACCEPTING CHEMOTAXIS PROTEIN 3"/>
    <property type="match status" value="1"/>
</dbReference>
<dbReference type="Pfam" id="PF00672">
    <property type="entry name" value="HAMP"/>
    <property type="match status" value="1"/>
</dbReference>
<feature type="domain" description="HAMP" evidence="7">
    <location>
        <begin position="447"/>
        <end position="500"/>
    </location>
</feature>
<feature type="coiled-coil region" evidence="4">
    <location>
        <begin position="81"/>
        <end position="117"/>
    </location>
</feature>
<evidence type="ECO:0000256" key="3">
    <source>
        <dbReference type="PROSITE-ProRule" id="PRU00284"/>
    </source>
</evidence>
<keyword evidence="1" id="KW-0145">Chemotaxis</keyword>
<name>A0ABS6WPN5_9HYPH</name>
<comment type="caution">
    <text evidence="8">The sequence shown here is derived from an EMBL/GenBank/DDBJ whole genome shotgun (WGS) entry which is preliminary data.</text>
</comment>
<dbReference type="EMBL" id="JAHWQX010000002">
    <property type="protein sequence ID" value="MBW3097332.1"/>
    <property type="molecule type" value="Genomic_DNA"/>
</dbReference>
<dbReference type="PROSITE" id="PS50111">
    <property type="entry name" value="CHEMOTAXIS_TRANSDUC_2"/>
    <property type="match status" value="1"/>
</dbReference>
<dbReference type="InterPro" id="IPR051310">
    <property type="entry name" value="MCP_chemotaxis"/>
</dbReference>
<keyword evidence="9" id="KW-1185">Reference proteome</keyword>
<dbReference type="SMART" id="SM00304">
    <property type="entry name" value="HAMP"/>
    <property type="match status" value="2"/>
</dbReference>
<feature type="domain" description="HAMP" evidence="7">
    <location>
        <begin position="528"/>
        <end position="580"/>
    </location>
</feature>
<dbReference type="RefSeq" id="WP_219201252.1">
    <property type="nucleotide sequence ID" value="NZ_JAHWQX010000002.1"/>
</dbReference>
<feature type="coiled-coil region" evidence="4">
    <location>
        <begin position="597"/>
        <end position="624"/>
    </location>
</feature>
<dbReference type="CDD" id="cd11386">
    <property type="entry name" value="MCP_signal"/>
    <property type="match status" value="1"/>
</dbReference>
<evidence type="ECO:0000313" key="8">
    <source>
        <dbReference type="EMBL" id="MBW3097332.1"/>
    </source>
</evidence>
<dbReference type="PANTHER" id="PTHR43531">
    <property type="entry name" value="PROTEIN ICFG"/>
    <property type="match status" value="1"/>
</dbReference>
<dbReference type="InterPro" id="IPR004089">
    <property type="entry name" value="MCPsignal_dom"/>
</dbReference>
<evidence type="ECO:0000256" key="2">
    <source>
        <dbReference type="ARBA" id="ARBA00029447"/>
    </source>
</evidence>
<keyword evidence="4" id="KW-0175">Coiled coil</keyword>
<dbReference type="Proteomes" id="UP001430804">
    <property type="component" value="Unassembled WGS sequence"/>
</dbReference>
<dbReference type="PROSITE" id="PS50885">
    <property type="entry name" value="HAMP"/>
    <property type="match status" value="2"/>
</dbReference>
<keyword evidence="3" id="KW-0807">Transducer</keyword>
<dbReference type="Pfam" id="PF00015">
    <property type="entry name" value="MCPsignal"/>
    <property type="match status" value="1"/>
</dbReference>
<evidence type="ECO:0000313" key="9">
    <source>
        <dbReference type="Proteomes" id="UP001430804"/>
    </source>
</evidence>
<keyword evidence="5" id="KW-0472">Membrane</keyword>
<dbReference type="SMART" id="SM00283">
    <property type="entry name" value="MA"/>
    <property type="match status" value="1"/>
</dbReference>
<gene>
    <name evidence="8" type="ORF">KY465_08575</name>
</gene>
<keyword evidence="5" id="KW-1133">Transmembrane helix</keyword>
<dbReference type="CDD" id="cd06225">
    <property type="entry name" value="HAMP"/>
    <property type="match status" value="1"/>
</dbReference>
<feature type="domain" description="Methyl-accepting transducer" evidence="6">
    <location>
        <begin position="585"/>
        <end position="814"/>
    </location>
</feature>
<keyword evidence="5" id="KW-0812">Transmembrane</keyword>
<evidence type="ECO:0000259" key="7">
    <source>
        <dbReference type="PROSITE" id="PS50885"/>
    </source>
</evidence>
<evidence type="ECO:0000256" key="4">
    <source>
        <dbReference type="SAM" id="Coils"/>
    </source>
</evidence>
<comment type="similarity">
    <text evidence="2">Belongs to the methyl-accepting chemotaxis (MCP) protein family.</text>
</comment>
<evidence type="ECO:0000259" key="6">
    <source>
        <dbReference type="PROSITE" id="PS50111"/>
    </source>
</evidence>
<organism evidence="8 9">
    <name type="scientific">Pseudohoeflea coraliihabitans</name>
    <dbReference type="NCBI Taxonomy" id="2860393"/>
    <lineage>
        <taxon>Bacteria</taxon>
        <taxon>Pseudomonadati</taxon>
        <taxon>Pseudomonadota</taxon>
        <taxon>Alphaproteobacteria</taxon>
        <taxon>Hyphomicrobiales</taxon>
        <taxon>Rhizobiaceae</taxon>
        <taxon>Pseudohoeflea</taxon>
    </lineage>
</organism>
<proteinExistence type="inferred from homology"/>
<evidence type="ECO:0000256" key="5">
    <source>
        <dbReference type="SAM" id="Phobius"/>
    </source>
</evidence>
<sequence>MLIDRLLSRFSIQTKVLVFVVPLLSGIIGLAVINLYTGSLLGQRLDGTGASIQSLSGFQRAYSGMNEFLGTTTPQKRDEVIDQLEQQVVKLEAVLALAETEAERQALEKARMVANDLRDRVDELWQLHGEELSIRAEISETLAKVVDARGRVTERAESSLAEIAAQEAEAKGMLRRAEEIGAGARTIAAVSTSFNGVSSPEEIFVIGREMLAEISAAGRMLDRSLPENQPGLRNMVLDNIDSIVALLKDGGETQSSLDKLQRYANGMRPAGLRLQGLSAQAAIEAAARFGEIDPLITRGRGLVEKAQRFARHVGDLQLQVTEYLGRPSRARSEALAMSVRKIIDDRKAFELDDSGTELLTVIGEEVFEEALSLSATATALLNKNLARRMEFASAAAEIGDAWQSVISFADSQRTGAVETRSRANGITLGSAIAAALGAVFAALLLIAALKGPILRLVATMRTVARGELDVEIIDAARRDEIGEMARALDVFKTNAVDKIRIEQESEDARRLTAAEKARADAEKARAEEALQQAVGALGEALRNLADGNLVARIETPFEGNLDQLRVDFNESVERVRDALSHIRDNALSIQSNGGQMRAAADDLARRTEQQAASLEEVAAAVEQISTTVRTTSEGAAETDKLALATRDDAVASEEVVKRAVAAMERIETASSKIAQIITVIDGIAFQTNLLALNAGVEAARAGDAGRGFAVVAQEVRELAGRSANAAREIKSLIADSSSEVTHGVSLVNETGAAMSRINERIGEITVHITRLAQAGREQSVGLAEVNTSVGQMDQMTQQNAAMVEQTSAASHQLAAESDALMALVQQFRIEAASETAPDTGGRHDQAA</sequence>
<accession>A0ABS6WPN5</accession>
<protein>
    <submittedName>
        <fullName evidence="8">HAMP domain-containing protein</fullName>
    </submittedName>
</protein>
<feature type="transmembrane region" description="Helical" evidence="5">
    <location>
        <begin position="16"/>
        <end position="36"/>
    </location>
</feature>
<dbReference type="InterPro" id="IPR003660">
    <property type="entry name" value="HAMP_dom"/>
</dbReference>